<comment type="caution">
    <text evidence="2">The sequence shown here is derived from an EMBL/GenBank/DDBJ whole genome shotgun (WGS) entry which is preliminary data.</text>
</comment>
<dbReference type="Proteomes" id="UP001589828">
    <property type="component" value="Unassembled WGS sequence"/>
</dbReference>
<gene>
    <name evidence="2" type="primary">traM</name>
    <name evidence="2" type="ORF">ACFFGT_10630</name>
</gene>
<accession>A0ABV6L5F2</accession>
<evidence type="ECO:0000259" key="1">
    <source>
        <dbReference type="Pfam" id="PF12508"/>
    </source>
</evidence>
<organism evidence="2 3">
    <name type="scientific">Mucilaginibacter angelicae</name>
    <dbReference type="NCBI Taxonomy" id="869718"/>
    <lineage>
        <taxon>Bacteria</taxon>
        <taxon>Pseudomonadati</taxon>
        <taxon>Bacteroidota</taxon>
        <taxon>Sphingobacteriia</taxon>
        <taxon>Sphingobacteriales</taxon>
        <taxon>Sphingobacteriaceae</taxon>
        <taxon>Mucilaginibacter</taxon>
    </lineage>
</organism>
<protein>
    <submittedName>
        <fullName evidence="2">Conjugative transposon protein TraM</fullName>
    </submittedName>
</protein>
<sequence>METNQATPQQRRKRKMLVVMPLLILPFTTLIFWTLGGGAAESATATQAKGLSMKLPGAIFSDKDLGDKLSFYEKARADSEKKEQLRKADPFFKRAADSNATQPGVFPGGVFSPQQPPFGTPDGPGGNNGPALNAARISQRLTQLQAVLNKQPDVPLNPPLKREASVLPDSLLHPREEEDPELKQMNGLLEKILDIQHPERVKQPAVPATEKTAVRKFRAIPAVIEGNQKIVQGTVICMKLLDTVTIGGQLFPRGQKIYGSGTLASQRYTLNVKSIHVGADFYPVDLTVFDKTDGMEGINVPEAITNEAIRDGTVSGVQGMDLMSFDPSVGAQLTTAGINTVKDAFGKKVKRVKGKIRDGHLLLLRDNNENKNGH</sequence>
<evidence type="ECO:0000313" key="3">
    <source>
        <dbReference type="Proteomes" id="UP001589828"/>
    </source>
</evidence>
<dbReference type="InterPro" id="IPR055407">
    <property type="entry name" value="TraM_C"/>
</dbReference>
<dbReference type="RefSeq" id="WP_377022505.1">
    <property type="nucleotide sequence ID" value="NZ_JBHLTS010000021.1"/>
</dbReference>
<dbReference type="EMBL" id="JBHLTS010000021">
    <property type="protein sequence ID" value="MFC0514661.1"/>
    <property type="molecule type" value="Genomic_DNA"/>
</dbReference>
<reference evidence="2 3" key="1">
    <citation type="submission" date="2024-09" db="EMBL/GenBank/DDBJ databases">
        <authorList>
            <person name="Sun Q."/>
            <person name="Mori K."/>
        </authorList>
    </citation>
    <scope>NUCLEOTIDE SEQUENCE [LARGE SCALE GENOMIC DNA]</scope>
    <source>
        <strain evidence="2 3">NCAIM B.02415</strain>
    </source>
</reference>
<evidence type="ECO:0000313" key="2">
    <source>
        <dbReference type="EMBL" id="MFC0514661.1"/>
    </source>
</evidence>
<keyword evidence="3" id="KW-1185">Reference proteome</keyword>
<name>A0ABV6L5F2_9SPHI</name>
<dbReference type="Pfam" id="PF12508">
    <property type="entry name" value="Transposon_TraM"/>
    <property type="match status" value="1"/>
</dbReference>
<feature type="domain" description="Conjugative transposon TraM C-terminal" evidence="1">
    <location>
        <begin position="220"/>
        <end position="365"/>
    </location>
</feature>
<proteinExistence type="predicted"/>